<proteinExistence type="predicted"/>
<dbReference type="AlphaFoldDB" id="A0A9P9WV41"/>
<organism evidence="1 2">
    <name type="scientific">Neoarthrinium moseri</name>
    <dbReference type="NCBI Taxonomy" id="1658444"/>
    <lineage>
        <taxon>Eukaryota</taxon>
        <taxon>Fungi</taxon>
        <taxon>Dikarya</taxon>
        <taxon>Ascomycota</taxon>
        <taxon>Pezizomycotina</taxon>
        <taxon>Sordariomycetes</taxon>
        <taxon>Xylariomycetidae</taxon>
        <taxon>Amphisphaeriales</taxon>
        <taxon>Apiosporaceae</taxon>
        <taxon>Neoarthrinium</taxon>
    </lineage>
</organism>
<reference evidence="1" key="1">
    <citation type="submission" date="2021-03" db="EMBL/GenBank/DDBJ databases">
        <title>Revisited historic fungal species revealed as producer of novel bioactive compounds through whole genome sequencing and comparative genomics.</title>
        <authorList>
            <person name="Vignolle G.A."/>
            <person name="Hochenegger N."/>
            <person name="Mach R.L."/>
            <person name="Mach-Aigner A.R."/>
            <person name="Javad Rahimi M."/>
            <person name="Salim K.A."/>
            <person name="Chan C.M."/>
            <person name="Lim L.B.L."/>
            <person name="Cai F."/>
            <person name="Druzhinina I.S."/>
            <person name="U'Ren J.M."/>
            <person name="Derntl C."/>
        </authorList>
    </citation>
    <scope>NUCLEOTIDE SEQUENCE</scope>
    <source>
        <strain evidence="1">TUCIM 5799</strain>
    </source>
</reference>
<protein>
    <submittedName>
        <fullName evidence="1">Uncharacterized protein</fullName>
    </submittedName>
</protein>
<evidence type="ECO:0000313" key="1">
    <source>
        <dbReference type="EMBL" id="KAI1879850.1"/>
    </source>
</evidence>
<keyword evidence="2" id="KW-1185">Reference proteome</keyword>
<accession>A0A9P9WV41</accession>
<evidence type="ECO:0000313" key="2">
    <source>
        <dbReference type="Proteomes" id="UP000829685"/>
    </source>
</evidence>
<dbReference type="Proteomes" id="UP000829685">
    <property type="component" value="Unassembled WGS sequence"/>
</dbReference>
<name>A0A9P9WV41_9PEZI</name>
<comment type="caution">
    <text evidence="1">The sequence shown here is derived from an EMBL/GenBank/DDBJ whole genome shotgun (WGS) entry which is preliminary data.</text>
</comment>
<dbReference type="EMBL" id="JAFIMR010000003">
    <property type="protein sequence ID" value="KAI1879850.1"/>
    <property type="molecule type" value="Genomic_DNA"/>
</dbReference>
<gene>
    <name evidence="1" type="ORF">JX265_001471</name>
</gene>
<sequence>MFGTTPSPRTTAPITKIWLFTLKPDVTVTTTAFVDLWTEILAHCASYTSHSNTGGNEQHILYQSEDDPAQLAMITGYPSLELNLEADRVYAAEFMKRMFELVNHQQLFLLYIDIERLPLQSGRVSIVTTDTELSKELSLLGARDCYEPPNKVADSSDQDKKKDFVYVMATADGGDILQETGLKERQGLDSRSALPPCIPASAGSTSEDYIGYGTWQLHLQVKFHETRKETE</sequence>